<dbReference type="InterPro" id="IPR006680">
    <property type="entry name" value="Amidohydro-rel"/>
</dbReference>
<dbReference type="InterPro" id="IPR011059">
    <property type="entry name" value="Metal-dep_hydrolase_composite"/>
</dbReference>
<evidence type="ECO:0000259" key="6">
    <source>
        <dbReference type="Pfam" id="PF01979"/>
    </source>
</evidence>
<dbReference type="PROSITE" id="PS00483">
    <property type="entry name" value="DIHYDROOROTASE_2"/>
    <property type="match status" value="1"/>
</dbReference>
<evidence type="ECO:0000256" key="2">
    <source>
        <dbReference type="ARBA" id="ARBA00002368"/>
    </source>
</evidence>
<dbReference type="InterPro" id="IPR002195">
    <property type="entry name" value="Dihydroorotase_CS"/>
</dbReference>
<organism evidence="7 8">
    <name type="scientific">Candidatus Woesebacteria bacterium GW2011_GWB1_38_5b</name>
    <dbReference type="NCBI Taxonomy" id="1618569"/>
    <lineage>
        <taxon>Bacteria</taxon>
        <taxon>Candidatus Woeseibacteriota</taxon>
    </lineage>
</organism>
<dbReference type="GO" id="GO:0006145">
    <property type="term" value="P:purine nucleobase catabolic process"/>
    <property type="evidence" value="ECO:0007669"/>
    <property type="project" value="TreeGrafter"/>
</dbReference>
<dbReference type="SUPFAM" id="SSF51338">
    <property type="entry name" value="Composite domain of metallo-dependent hydrolases"/>
    <property type="match status" value="1"/>
</dbReference>
<reference evidence="7 8" key="1">
    <citation type="journal article" date="2015" name="Nature">
        <title>rRNA introns, odd ribosomes, and small enigmatic genomes across a large radiation of phyla.</title>
        <authorList>
            <person name="Brown C.T."/>
            <person name="Hug L.A."/>
            <person name="Thomas B.C."/>
            <person name="Sharon I."/>
            <person name="Castelle C.J."/>
            <person name="Singh A."/>
            <person name="Wilkins M.J."/>
            <person name="Williams K.H."/>
            <person name="Banfield J.F."/>
        </authorList>
    </citation>
    <scope>NUCLEOTIDE SEQUENCE [LARGE SCALE GENOMIC DNA]</scope>
</reference>
<dbReference type="PANTHER" id="PTHR43668:SF2">
    <property type="entry name" value="ALLANTOINASE"/>
    <property type="match status" value="1"/>
</dbReference>
<dbReference type="SUPFAM" id="SSF51556">
    <property type="entry name" value="Metallo-dependent hydrolases"/>
    <property type="match status" value="1"/>
</dbReference>
<name>A0A0G0MIV9_9BACT</name>
<dbReference type="Gene3D" id="3.20.20.140">
    <property type="entry name" value="Metal-dependent hydrolases"/>
    <property type="match status" value="1"/>
</dbReference>
<dbReference type="AlphaFoldDB" id="A0A0G0MIV9"/>
<evidence type="ECO:0000313" key="7">
    <source>
        <dbReference type="EMBL" id="KKQ73649.1"/>
    </source>
</evidence>
<evidence type="ECO:0000256" key="1">
    <source>
        <dbReference type="ARBA" id="ARBA00001947"/>
    </source>
</evidence>
<dbReference type="EMBL" id="LBUZ01000057">
    <property type="protein sequence ID" value="KKQ73649.1"/>
    <property type="molecule type" value="Genomic_DNA"/>
</dbReference>
<comment type="cofactor">
    <cofactor evidence="1">
        <name>Zn(2+)</name>
        <dbReference type="ChEBI" id="CHEBI:29105"/>
    </cofactor>
</comment>
<comment type="similarity">
    <text evidence="3">Belongs to the metallo-dependent hydrolases superfamily. DHOase family. Class I DHOase subfamily.</text>
</comment>
<dbReference type="GO" id="GO:0046872">
    <property type="term" value="F:metal ion binding"/>
    <property type="evidence" value="ECO:0007669"/>
    <property type="project" value="UniProtKB-KW"/>
</dbReference>
<dbReference type="PATRIC" id="fig|1618569.3.peg.1004"/>
<dbReference type="Proteomes" id="UP000034181">
    <property type="component" value="Unassembled WGS sequence"/>
</dbReference>
<dbReference type="PROSITE" id="PS00482">
    <property type="entry name" value="DIHYDROOROTASE_1"/>
    <property type="match status" value="1"/>
</dbReference>
<keyword evidence="4" id="KW-0479">Metal-binding</keyword>
<dbReference type="GO" id="GO:0005737">
    <property type="term" value="C:cytoplasm"/>
    <property type="evidence" value="ECO:0007669"/>
    <property type="project" value="TreeGrafter"/>
</dbReference>
<dbReference type="InterPro" id="IPR050138">
    <property type="entry name" value="DHOase/Allantoinase_Hydrolase"/>
</dbReference>
<protein>
    <submittedName>
        <fullName evidence="7">Dihydroorotase</fullName>
    </submittedName>
</protein>
<dbReference type="GO" id="GO:0004038">
    <property type="term" value="F:allantoinase activity"/>
    <property type="evidence" value="ECO:0007669"/>
    <property type="project" value="TreeGrafter"/>
</dbReference>
<dbReference type="PANTHER" id="PTHR43668">
    <property type="entry name" value="ALLANTOINASE"/>
    <property type="match status" value="1"/>
</dbReference>
<feature type="domain" description="Amidohydrolase-related" evidence="6">
    <location>
        <begin position="7"/>
        <end position="287"/>
    </location>
</feature>
<comment type="function">
    <text evidence="2">Catalyzes the reversible cyclization of carbamoyl aspartate to dihydroorotate.</text>
</comment>
<proteinExistence type="inferred from homology"/>
<dbReference type="FunFam" id="3.20.20.140:FF:000036">
    <property type="entry name" value="Carbamoyl-phosphate synthase large chain"/>
    <property type="match status" value="1"/>
</dbReference>
<evidence type="ECO:0000256" key="3">
    <source>
        <dbReference type="ARBA" id="ARBA00010286"/>
    </source>
</evidence>
<evidence type="ECO:0000313" key="8">
    <source>
        <dbReference type="Proteomes" id="UP000034181"/>
    </source>
</evidence>
<sequence length="357" mass="39614">MSTERVALPGLVDPHVHLREPGATQKEDFETGSMAAIAGGFTTVFDMPNNPEPTVSPDALKKKITLTENRIYCDIGFHFGATASGTEYFEKVKDQVFGLKVYMNHTTGTLLMEDSNELQSVFSNWPKEKPIIVHAEGQTLETAINLTRLSERRLHVAHLATGEDLEMVRRAKEEGQPVTCEVTPHHLFLTQVDVDELGPFGIMKPSLKTERDRLALWKGLDMGVIDMIATDHAPHTKEEKSTKKPPFGVPGLETSLPLMLTAVAEGKLTLDRLVELTSSNPRRIFYLSMESETYTEVDLKESYLISSSNLKTKCGWTPFDGRRVTGKVVKVVLRGETVFDGENIIGLPNGKVVYSAE</sequence>
<evidence type="ECO:0000256" key="4">
    <source>
        <dbReference type="ARBA" id="ARBA00022723"/>
    </source>
</evidence>
<comment type="caution">
    <text evidence="7">The sequence shown here is derived from an EMBL/GenBank/DDBJ whole genome shotgun (WGS) entry which is preliminary data.</text>
</comment>
<keyword evidence="5" id="KW-0378">Hydrolase</keyword>
<accession>A0A0G0MIV9</accession>
<evidence type="ECO:0000256" key="5">
    <source>
        <dbReference type="ARBA" id="ARBA00022801"/>
    </source>
</evidence>
<gene>
    <name evidence="7" type="ORF">US96_C0057G0002</name>
</gene>
<dbReference type="Pfam" id="PF01979">
    <property type="entry name" value="Amidohydro_1"/>
    <property type="match status" value="1"/>
</dbReference>
<dbReference type="InterPro" id="IPR032466">
    <property type="entry name" value="Metal_Hydrolase"/>
</dbReference>